<keyword evidence="3" id="KW-1185">Reference proteome</keyword>
<evidence type="ECO:0000256" key="1">
    <source>
        <dbReference type="SAM" id="MobiDB-lite"/>
    </source>
</evidence>
<reference evidence="4" key="1">
    <citation type="submission" date="2025-08" db="UniProtKB">
        <authorList>
            <consortium name="RefSeq"/>
        </authorList>
    </citation>
    <scope>IDENTIFICATION</scope>
</reference>
<dbReference type="Pfam" id="PF00090">
    <property type="entry name" value="TSP_1"/>
    <property type="match status" value="1"/>
</dbReference>
<name>A0A8B7XWN3_ACAPL</name>
<dbReference type="InterPro" id="IPR036383">
    <property type="entry name" value="TSP1_rpt_sf"/>
</dbReference>
<dbReference type="Proteomes" id="UP000694845">
    <property type="component" value="Unplaced"/>
</dbReference>
<feature type="compositionally biased region" description="Basic and acidic residues" evidence="1">
    <location>
        <begin position="194"/>
        <end position="205"/>
    </location>
</feature>
<evidence type="ECO:0000313" key="4">
    <source>
        <dbReference type="RefSeq" id="XP_022085284.1"/>
    </source>
</evidence>
<keyword evidence="2" id="KW-1133">Transmembrane helix</keyword>
<dbReference type="GeneID" id="110976384"/>
<dbReference type="KEGG" id="aplc:110976384"/>
<feature type="region of interest" description="Disordered" evidence="1">
    <location>
        <begin position="154"/>
        <end position="243"/>
    </location>
</feature>
<dbReference type="RefSeq" id="XP_022085284.1">
    <property type="nucleotide sequence ID" value="XM_022229592.1"/>
</dbReference>
<dbReference type="OMA" id="EPDVECR"/>
<dbReference type="SMART" id="SM00209">
    <property type="entry name" value="TSP1"/>
    <property type="match status" value="1"/>
</dbReference>
<gene>
    <name evidence="4" type="primary">LOC110976384</name>
</gene>
<dbReference type="SUPFAM" id="SSF82895">
    <property type="entry name" value="TSP-1 type 1 repeat"/>
    <property type="match status" value="1"/>
</dbReference>
<dbReference type="PROSITE" id="PS50092">
    <property type="entry name" value="TSP1"/>
    <property type="match status" value="1"/>
</dbReference>
<dbReference type="InterPro" id="IPR000884">
    <property type="entry name" value="TSP1_rpt"/>
</dbReference>
<accession>A0A8B7XWN3</accession>
<feature type="compositionally biased region" description="Basic and acidic residues" evidence="1">
    <location>
        <begin position="212"/>
        <end position="222"/>
    </location>
</feature>
<dbReference type="OrthoDB" id="5948003at2759"/>
<feature type="compositionally biased region" description="Basic and acidic residues" evidence="1">
    <location>
        <begin position="154"/>
        <end position="176"/>
    </location>
</feature>
<protein>
    <submittedName>
        <fullName evidence="4">Uncharacterized protein LOC110976384</fullName>
    </submittedName>
</protein>
<feature type="compositionally biased region" description="Acidic residues" evidence="1">
    <location>
        <begin position="125"/>
        <end position="135"/>
    </location>
</feature>
<evidence type="ECO:0000313" key="3">
    <source>
        <dbReference type="Proteomes" id="UP000694845"/>
    </source>
</evidence>
<evidence type="ECO:0000256" key="2">
    <source>
        <dbReference type="SAM" id="Phobius"/>
    </source>
</evidence>
<dbReference type="Gene3D" id="2.20.100.10">
    <property type="entry name" value="Thrombospondin type-1 (TSP1) repeat"/>
    <property type="match status" value="1"/>
</dbReference>
<keyword evidence="2" id="KW-0472">Membrane</keyword>
<dbReference type="AlphaFoldDB" id="A0A8B7XWN3"/>
<sequence>MKHSEHGWSKCDVSCGIGYQSRRVLCLEPDVECRGEESVEVRRCLGIDCENPEQLESKIACSGASFLIIGIIVGIFLVLVTIGGAYIFKNFLLPKIKEVNKKSSLKQKNKKRPPEPLPRSKGKVDDEEHLYEDVDGIQGKKATAKNSYVIMTSKSDKEKKRFGSSKKKQENHKMAESEGSDQGYVDPADINQPRSEELEIGRLRDPPPPPGTKDKKPSKSKTENGVSSQEYEKVDENEYLEID</sequence>
<feature type="transmembrane region" description="Helical" evidence="2">
    <location>
        <begin position="64"/>
        <end position="88"/>
    </location>
</feature>
<organism evidence="3 4">
    <name type="scientific">Acanthaster planci</name>
    <name type="common">Crown-of-thorns starfish</name>
    <dbReference type="NCBI Taxonomy" id="133434"/>
    <lineage>
        <taxon>Eukaryota</taxon>
        <taxon>Metazoa</taxon>
        <taxon>Echinodermata</taxon>
        <taxon>Eleutherozoa</taxon>
        <taxon>Asterozoa</taxon>
        <taxon>Asteroidea</taxon>
        <taxon>Valvatacea</taxon>
        <taxon>Valvatida</taxon>
        <taxon>Acanthasteridae</taxon>
        <taxon>Acanthaster</taxon>
    </lineage>
</organism>
<feature type="region of interest" description="Disordered" evidence="1">
    <location>
        <begin position="103"/>
        <end position="137"/>
    </location>
</feature>
<keyword evidence="2" id="KW-0812">Transmembrane</keyword>
<proteinExistence type="predicted"/>